<dbReference type="GO" id="GO:0003677">
    <property type="term" value="F:DNA binding"/>
    <property type="evidence" value="ECO:0007669"/>
    <property type="project" value="UniProtKB-UniRule"/>
</dbReference>
<keyword evidence="1 2" id="KW-0238">DNA-binding</keyword>
<dbReference type="Proteomes" id="UP000310249">
    <property type="component" value="Unassembled WGS sequence"/>
</dbReference>
<dbReference type="InterPro" id="IPR011990">
    <property type="entry name" value="TPR-like_helical_dom_sf"/>
</dbReference>
<dbReference type="RefSeq" id="WP_138553293.1">
    <property type="nucleotide sequence ID" value="NZ_PNCH01000067.1"/>
</dbReference>
<sequence>MRYQFDDFEFDSTDLILHRAGEALAIRHNEAKLLTLLLENTHRVLSKEEILNEVWQGKVVSDQAVFQNISHLRALFGNDAIKTYAKRGYQWQRPVNEPVIAQVTSPKTALSDVEGKPVAAFIAATASGYGSGIKWFGISLCALLILFVATFISQSDEPQQAPFTLTYLPFEGVEPEKWQLQDTTRLDFTPLATLSAADFRTSQELVYPKVAAQHPVILTASVRQVDAFWYLTFWLKGPAGQWQGVLHGETPERVQQQLYHHLTQPVVQSLLQNPHSPDLKLAMLTQAHQEAAEDLILLGALVNAYLDVRELDKAMVMAEKLAVQAKAQANSLQLGRALAYQGEILSRKNLVDLSLIRLDAALEALAMSQDLRAQADVWHSRSWLHHLQRDYEQVKASLLHSAQLARQAKDIARELDALTYLSIMASKNQQDNDKYLYLRQAEEKMRHYALPIYHFAKVPFHYAIFAEKPADKEPHYRRVLEYTALTPNHWVAQSSRKSLVRYYLSEARYDEAKSLIDSVSQNNAENAYLAVMYAAAVQTQAELLPLALRAFELAQLSGDRRIGLDVALLLCQMPVESGVNSDFYVHYISEHATPDWRTQNEAQLLALNLTSVGAE</sequence>
<dbReference type="SMART" id="SM00862">
    <property type="entry name" value="Trans_reg_C"/>
    <property type="match status" value="1"/>
</dbReference>
<name>A0A5S3WTK4_9GAMM</name>
<dbReference type="PROSITE" id="PS51755">
    <property type="entry name" value="OMPR_PHOB"/>
    <property type="match status" value="1"/>
</dbReference>
<dbReference type="Pfam" id="PF00486">
    <property type="entry name" value="Trans_reg_C"/>
    <property type="match status" value="1"/>
</dbReference>
<dbReference type="InterPro" id="IPR016032">
    <property type="entry name" value="Sig_transdc_resp-reg_C-effctor"/>
</dbReference>
<dbReference type="EMBL" id="PNCI01000002">
    <property type="protein sequence ID" value="TMP32777.1"/>
    <property type="molecule type" value="Genomic_DNA"/>
</dbReference>
<gene>
    <name evidence="4" type="ORF">CWB99_01390</name>
</gene>
<evidence type="ECO:0000256" key="1">
    <source>
        <dbReference type="ARBA" id="ARBA00023125"/>
    </source>
</evidence>
<organism evidence="4 5">
    <name type="scientific">Pseudoalteromonas rubra</name>
    <dbReference type="NCBI Taxonomy" id="43658"/>
    <lineage>
        <taxon>Bacteria</taxon>
        <taxon>Pseudomonadati</taxon>
        <taxon>Pseudomonadota</taxon>
        <taxon>Gammaproteobacteria</taxon>
        <taxon>Alteromonadales</taxon>
        <taxon>Pseudoalteromonadaceae</taxon>
        <taxon>Pseudoalteromonas</taxon>
    </lineage>
</organism>
<dbReference type="Gene3D" id="1.10.10.10">
    <property type="entry name" value="Winged helix-like DNA-binding domain superfamily/Winged helix DNA-binding domain"/>
    <property type="match status" value="1"/>
</dbReference>
<dbReference type="GO" id="GO:0006355">
    <property type="term" value="P:regulation of DNA-templated transcription"/>
    <property type="evidence" value="ECO:0007669"/>
    <property type="project" value="InterPro"/>
</dbReference>
<protein>
    <submittedName>
        <fullName evidence="4">Transcriptional regulator</fullName>
    </submittedName>
</protein>
<feature type="domain" description="OmpR/PhoB-type" evidence="3">
    <location>
        <begin position="1"/>
        <end position="93"/>
    </location>
</feature>
<dbReference type="SUPFAM" id="SSF46894">
    <property type="entry name" value="C-terminal effector domain of the bipartite response regulators"/>
    <property type="match status" value="1"/>
</dbReference>
<accession>A0A5S3WTK4</accession>
<reference evidence="4 5" key="1">
    <citation type="submission" date="2018-01" db="EMBL/GenBank/DDBJ databases">
        <authorList>
            <person name="Paulsen S."/>
            <person name="Gram L.K."/>
        </authorList>
    </citation>
    <scope>NUCLEOTIDE SEQUENCE [LARGE SCALE GENOMIC DNA]</scope>
    <source>
        <strain evidence="4 5">S2676</strain>
    </source>
</reference>
<feature type="DNA-binding region" description="OmpR/PhoB-type" evidence="2">
    <location>
        <begin position="1"/>
        <end position="93"/>
    </location>
</feature>
<evidence type="ECO:0000313" key="4">
    <source>
        <dbReference type="EMBL" id="TMP32777.1"/>
    </source>
</evidence>
<dbReference type="OrthoDB" id="6315863at2"/>
<evidence type="ECO:0000256" key="2">
    <source>
        <dbReference type="PROSITE-ProRule" id="PRU01091"/>
    </source>
</evidence>
<comment type="caution">
    <text evidence="4">The sequence shown here is derived from an EMBL/GenBank/DDBJ whole genome shotgun (WGS) entry which is preliminary data.</text>
</comment>
<evidence type="ECO:0000313" key="5">
    <source>
        <dbReference type="Proteomes" id="UP000310249"/>
    </source>
</evidence>
<evidence type="ECO:0000259" key="3">
    <source>
        <dbReference type="PROSITE" id="PS51755"/>
    </source>
</evidence>
<dbReference type="Gene3D" id="1.25.40.10">
    <property type="entry name" value="Tetratricopeptide repeat domain"/>
    <property type="match status" value="1"/>
</dbReference>
<dbReference type="InterPro" id="IPR001867">
    <property type="entry name" value="OmpR/PhoB-type_DNA-bd"/>
</dbReference>
<dbReference type="InterPro" id="IPR036388">
    <property type="entry name" value="WH-like_DNA-bd_sf"/>
</dbReference>
<proteinExistence type="predicted"/>
<dbReference type="AlphaFoldDB" id="A0A5S3WTK4"/>
<dbReference type="CDD" id="cd00383">
    <property type="entry name" value="trans_reg_C"/>
    <property type="match status" value="1"/>
</dbReference>
<reference evidence="5" key="2">
    <citation type="submission" date="2019-06" db="EMBL/GenBank/DDBJ databases">
        <title>Co-occurence of chitin degradation, pigmentation and bioactivity in marine Pseudoalteromonas.</title>
        <authorList>
            <person name="Sonnenschein E.C."/>
            <person name="Bech P.K."/>
        </authorList>
    </citation>
    <scope>NUCLEOTIDE SEQUENCE [LARGE SCALE GENOMIC DNA]</scope>
    <source>
        <strain evidence="5">S2676</strain>
    </source>
</reference>
<dbReference type="GO" id="GO:0000160">
    <property type="term" value="P:phosphorelay signal transduction system"/>
    <property type="evidence" value="ECO:0007669"/>
    <property type="project" value="InterPro"/>
</dbReference>